<reference evidence="1 2" key="1">
    <citation type="journal article" date="2015" name="Proc. Natl. Acad. Sci. U.S.A.">
        <title>The resurrection genome of Boea hygrometrica: A blueprint for survival of dehydration.</title>
        <authorList>
            <person name="Xiao L."/>
            <person name="Yang G."/>
            <person name="Zhang L."/>
            <person name="Yang X."/>
            <person name="Zhao S."/>
            <person name="Ji Z."/>
            <person name="Zhou Q."/>
            <person name="Hu M."/>
            <person name="Wang Y."/>
            <person name="Chen M."/>
            <person name="Xu Y."/>
            <person name="Jin H."/>
            <person name="Xiao X."/>
            <person name="Hu G."/>
            <person name="Bao F."/>
            <person name="Hu Y."/>
            <person name="Wan P."/>
            <person name="Li L."/>
            <person name="Deng X."/>
            <person name="Kuang T."/>
            <person name="Xiang C."/>
            <person name="Zhu J.K."/>
            <person name="Oliver M.J."/>
            <person name="He Y."/>
        </authorList>
    </citation>
    <scope>NUCLEOTIDE SEQUENCE [LARGE SCALE GENOMIC DNA]</scope>
    <source>
        <strain evidence="2">cv. XS01</strain>
    </source>
</reference>
<evidence type="ECO:0000313" key="2">
    <source>
        <dbReference type="Proteomes" id="UP000250235"/>
    </source>
</evidence>
<proteinExistence type="predicted"/>
<accession>A0A2Z6ZWK7</accession>
<gene>
    <name evidence="1" type="ORF">F511_45156</name>
</gene>
<evidence type="ECO:0000313" key="1">
    <source>
        <dbReference type="EMBL" id="KZV13678.1"/>
    </source>
</evidence>
<sequence>MAALNRALAAHFLFAGRRFCGVRGRAMEALVDVARAALRFARWCACCRRVFRGGGVAVAGRRSAAAPASFR</sequence>
<dbReference type="AlphaFoldDB" id="A0A2Z6ZWK7"/>
<dbReference type="Proteomes" id="UP000250235">
    <property type="component" value="Unassembled WGS sequence"/>
</dbReference>
<dbReference type="EMBL" id="KV029693">
    <property type="protein sequence ID" value="KZV13678.1"/>
    <property type="molecule type" value="Genomic_DNA"/>
</dbReference>
<keyword evidence="2" id="KW-1185">Reference proteome</keyword>
<organism evidence="1 2">
    <name type="scientific">Dorcoceras hygrometricum</name>
    <dbReference type="NCBI Taxonomy" id="472368"/>
    <lineage>
        <taxon>Eukaryota</taxon>
        <taxon>Viridiplantae</taxon>
        <taxon>Streptophyta</taxon>
        <taxon>Embryophyta</taxon>
        <taxon>Tracheophyta</taxon>
        <taxon>Spermatophyta</taxon>
        <taxon>Magnoliopsida</taxon>
        <taxon>eudicotyledons</taxon>
        <taxon>Gunneridae</taxon>
        <taxon>Pentapetalae</taxon>
        <taxon>asterids</taxon>
        <taxon>lamiids</taxon>
        <taxon>Lamiales</taxon>
        <taxon>Gesneriaceae</taxon>
        <taxon>Didymocarpoideae</taxon>
        <taxon>Trichosporeae</taxon>
        <taxon>Loxocarpinae</taxon>
        <taxon>Dorcoceras</taxon>
    </lineage>
</organism>
<name>A0A2Z6ZWK7_9LAMI</name>
<protein>
    <submittedName>
        <fullName evidence="1">Uncharacterized protein</fullName>
    </submittedName>
</protein>